<dbReference type="AlphaFoldDB" id="A0AAD5PVQ7"/>
<comment type="function">
    <text evidence="13">Catalyzes the phosphorylation of various hexoses to hexose 6-phosphate.</text>
</comment>
<evidence type="ECO:0000256" key="3">
    <source>
        <dbReference type="ARBA" id="ARBA00009225"/>
    </source>
</evidence>
<dbReference type="GO" id="GO:0005536">
    <property type="term" value="F:D-glucose binding"/>
    <property type="evidence" value="ECO:0007669"/>
    <property type="project" value="InterPro"/>
</dbReference>
<comment type="catalytic activity">
    <reaction evidence="12">
        <text>D-mannose + ATP = D-mannose 6-phosphate + ADP + H(+)</text>
        <dbReference type="Rhea" id="RHEA:11028"/>
        <dbReference type="ChEBI" id="CHEBI:4208"/>
        <dbReference type="ChEBI" id="CHEBI:15378"/>
        <dbReference type="ChEBI" id="CHEBI:30616"/>
        <dbReference type="ChEBI" id="CHEBI:58735"/>
        <dbReference type="ChEBI" id="CHEBI:456216"/>
        <dbReference type="EC" id="2.7.1.1"/>
    </reaction>
    <physiologicalReaction direction="left-to-right" evidence="12">
        <dbReference type="Rhea" id="RHEA:11029"/>
    </physiologicalReaction>
</comment>
<dbReference type="SUPFAM" id="SSF53067">
    <property type="entry name" value="Actin-like ATPase domain"/>
    <property type="match status" value="2"/>
</dbReference>
<evidence type="ECO:0000256" key="4">
    <source>
        <dbReference type="ARBA" id="ARBA00022679"/>
    </source>
</evidence>
<dbReference type="Proteomes" id="UP000820818">
    <property type="component" value="Linkage Group LG4"/>
</dbReference>
<protein>
    <recommendedName>
        <fullName evidence="14">Phosphotransferase</fullName>
        <ecNumber evidence="14">2.7.1.-</ecNumber>
    </recommendedName>
</protein>
<evidence type="ECO:0000256" key="12">
    <source>
        <dbReference type="ARBA" id="ARBA00050361"/>
    </source>
</evidence>
<dbReference type="Pfam" id="PF00349">
    <property type="entry name" value="Hexokinase_1"/>
    <property type="match status" value="1"/>
</dbReference>
<name>A0AAD5PVQ7_9CRUS</name>
<dbReference type="GO" id="GO:0005524">
    <property type="term" value="F:ATP binding"/>
    <property type="evidence" value="ECO:0007669"/>
    <property type="project" value="UniProtKB-UniRule"/>
</dbReference>
<evidence type="ECO:0000256" key="14">
    <source>
        <dbReference type="RuleBase" id="RU362007"/>
    </source>
</evidence>
<dbReference type="Pfam" id="PF03727">
    <property type="entry name" value="Hexokinase_2"/>
    <property type="match status" value="1"/>
</dbReference>
<evidence type="ECO:0000256" key="6">
    <source>
        <dbReference type="ARBA" id="ARBA00022777"/>
    </source>
</evidence>
<evidence type="ECO:0000259" key="16">
    <source>
        <dbReference type="Pfam" id="PF03727"/>
    </source>
</evidence>
<proteinExistence type="inferred from homology"/>
<evidence type="ECO:0000256" key="10">
    <source>
        <dbReference type="ARBA" id="ARBA00047905"/>
    </source>
</evidence>
<dbReference type="InterPro" id="IPR022672">
    <property type="entry name" value="Hexokinase_N"/>
</dbReference>
<feature type="domain" description="Hexokinase C-terminal" evidence="16">
    <location>
        <begin position="219"/>
        <end position="451"/>
    </location>
</feature>
<dbReference type="InterPro" id="IPR019807">
    <property type="entry name" value="Hexokinase_BS"/>
</dbReference>
<dbReference type="PROSITE" id="PS00378">
    <property type="entry name" value="HEXOKINASE_1"/>
    <property type="match status" value="1"/>
</dbReference>
<comment type="pathway">
    <text evidence="1">Carbohydrate degradation; glycolysis; D-glyceraldehyde 3-phosphate and glycerone phosphate from D-glucose: step 1/4.</text>
</comment>
<comment type="caution">
    <text evidence="17">The sequence shown here is derived from an EMBL/GenBank/DDBJ whole genome shotgun (WGS) entry which is preliminary data.</text>
</comment>
<evidence type="ECO:0000259" key="15">
    <source>
        <dbReference type="Pfam" id="PF00349"/>
    </source>
</evidence>
<dbReference type="GO" id="GO:0001678">
    <property type="term" value="P:intracellular glucose homeostasis"/>
    <property type="evidence" value="ECO:0007669"/>
    <property type="project" value="InterPro"/>
</dbReference>
<dbReference type="PROSITE" id="PS51748">
    <property type="entry name" value="HEXOKINASE_2"/>
    <property type="match status" value="1"/>
</dbReference>
<evidence type="ECO:0000256" key="7">
    <source>
        <dbReference type="ARBA" id="ARBA00022840"/>
    </source>
</evidence>
<reference evidence="17 18" key="1">
    <citation type="submission" date="2022-05" db="EMBL/GenBank/DDBJ databases">
        <title>A multi-omics perspective on studying reproductive biology in Daphnia sinensis.</title>
        <authorList>
            <person name="Jia J."/>
        </authorList>
    </citation>
    <scope>NUCLEOTIDE SEQUENCE [LARGE SCALE GENOMIC DNA]</scope>
    <source>
        <strain evidence="17 18">WSL</strain>
    </source>
</reference>
<dbReference type="GO" id="GO:0006096">
    <property type="term" value="P:glycolytic process"/>
    <property type="evidence" value="ECO:0007669"/>
    <property type="project" value="UniProtKB-KW"/>
</dbReference>
<dbReference type="EC" id="2.7.1.-" evidence="14"/>
<gene>
    <name evidence="17" type="ORF">GHT06_013910</name>
</gene>
<comment type="similarity">
    <text evidence="3 14">Belongs to the hexokinase family.</text>
</comment>
<keyword evidence="4 14" id="KW-0808">Transferase</keyword>
<accession>A0AAD5PVQ7</accession>
<dbReference type="FunFam" id="3.40.367.20:FF:000005">
    <property type="entry name" value="Phosphotransferase"/>
    <property type="match status" value="1"/>
</dbReference>
<comment type="catalytic activity">
    <reaction evidence="10">
        <text>D-fructose + ATP = D-fructose 6-phosphate + ADP + H(+)</text>
        <dbReference type="Rhea" id="RHEA:16125"/>
        <dbReference type="ChEBI" id="CHEBI:15378"/>
        <dbReference type="ChEBI" id="CHEBI:30616"/>
        <dbReference type="ChEBI" id="CHEBI:37721"/>
        <dbReference type="ChEBI" id="CHEBI:61527"/>
        <dbReference type="ChEBI" id="CHEBI:456216"/>
        <dbReference type="EC" id="2.7.1.1"/>
    </reaction>
    <physiologicalReaction direction="left-to-right" evidence="10">
        <dbReference type="Rhea" id="RHEA:16126"/>
    </physiologicalReaction>
</comment>
<keyword evidence="8 14" id="KW-0324">Glycolysis</keyword>
<dbReference type="InterPro" id="IPR001312">
    <property type="entry name" value="Hexokinase"/>
</dbReference>
<dbReference type="PANTHER" id="PTHR19443">
    <property type="entry name" value="HEXOKINASE"/>
    <property type="match status" value="1"/>
</dbReference>
<dbReference type="EMBL" id="WJBH02000004">
    <property type="protein sequence ID" value="KAI9559903.1"/>
    <property type="molecule type" value="Genomic_DNA"/>
</dbReference>
<dbReference type="GO" id="GO:0006006">
    <property type="term" value="P:glucose metabolic process"/>
    <property type="evidence" value="ECO:0007669"/>
    <property type="project" value="TreeGrafter"/>
</dbReference>
<keyword evidence="5 14" id="KW-0547">Nucleotide-binding</keyword>
<comment type="catalytic activity">
    <reaction evidence="11">
        <text>D-glucose + ATP = D-glucose 6-phosphate + ADP + H(+)</text>
        <dbReference type="Rhea" id="RHEA:17825"/>
        <dbReference type="ChEBI" id="CHEBI:4167"/>
        <dbReference type="ChEBI" id="CHEBI:15378"/>
        <dbReference type="ChEBI" id="CHEBI:30616"/>
        <dbReference type="ChEBI" id="CHEBI:61548"/>
        <dbReference type="ChEBI" id="CHEBI:456216"/>
        <dbReference type="EC" id="2.7.1.1"/>
    </reaction>
    <physiologicalReaction direction="left-to-right" evidence="11">
        <dbReference type="Rhea" id="RHEA:17826"/>
    </physiologicalReaction>
</comment>
<comment type="catalytic activity">
    <reaction evidence="9">
        <text>a D-hexose + ATP = a D-hexose 6-phosphate + ADP + H(+)</text>
        <dbReference type="Rhea" id="RHEA:22740"/>
        <dbReference type="ChEBI" id="CHEBI:4194"/>
        <dbReference type="ChEBI" id="CHEBI:15378"/>
        <dbReference type="ChEBI" id="CHEBI:30616"/>
        <dbReference type="ChEBI" id="CHEBI:229467"/>
        <dbReference type="ChEBI" id="CHEBI:456216"/>
        <dbReference type="EC" id="2.7.1.1"/>
    </reaction>
    <physiologicalReaction direction="left-to-right" evidence="9">
        <dbReference type="Rhea" id="RHEA:22741"/>
    </physiologicalReaction>
</comment>
<dbReference type="FunFam" id="3.30.420.40:FF:000095">
    <property type="entry name" value="Phosphotransferase"/>
    <property type="match status" value="1"/>
</dbReference>
<dbReference type="GO" id="GO:0005739">
    <property type="term" value="C:mitochondrion"/>
    <property type="evidence" value="ECO:0007669"/>
    <property type="project" value="TreeGrafter"/>
</dbReference>
<evidence type="ECO:0000313" key="18">
    <source>
        <dbReference type="Proteomes" id="UP000820818"/>
    </source>
</evidence>
<evidence type="ECO:0000256" key="1">
    <source>
        <dbReference type="ARBA" id="ARBA00004888"/>
    </source>
</evidence>
<dbReference type="PANTHER" id="PTHR19443:SF54">
    <property type="entry name" value="PHOSPHOTRANSFERASE"/>
    <property type="match status" value="1"/>
</dbReference>
<keyword evidence="6 14" id="KW-0418">Kinase</keyword>
<feature type="domain" description="Hexokinase N-terminal" evidence="15">
    <location>
        <begin position="17"/>
        <end position="211"/>
    </location>
</feature>
<sequence length="463" mass="51344">MNTPALHLADPNKLQKVLEFLQGLVLTTETQRKIRDVFESEMELGLAKNPPVASSLQMENTFLPELCDGSEEGDYLSLDLGGTNFRVIWLRIKSGAVISEEVQYYQVPEDVRLGPGVKLFDFLAECIHNFMDGRQLKGQNLPLGFTFSFPMTQRGLDVGILVSWTKSFNCSGVVGEDAVKMLNDAIHRRGDTDVDVIAVLNDTTGTLVQGAFVDRKCAIGLILGTGSNACYIERADRIEKWEGKDKDVEEVVIDVEWGAFGDNGVLDFIKTEYDKEVDRNSLLVGSFTFEKHFGGKYLGEIVRCVLVRLTKEGLLFQGNASEHLLRHGAFTTRYVSLIEEDNVNGVDVNTTTALKELELSFNQEDIDIVKYICWLVSDRAAILVSICTASLLERMNRPETTVAIDGSLFKHHPRLKSFMEKYIAAMAPANKFKLMLAEDGSGKGAGLIAAIASRLKKLQSKAN</sequence>
<dbReference type="CDD" id="cd24019">
    <property type="entry name" value="ASKHA_NBD_HK_meta"/>
    <property type="match status" value="1"/>
</dbReference>
<evidence type="ECO:0000256" key="9">
    <source>
        <dbReference type="ARBA" id="ARBA00044613"/>
    </source>
</evidence>
<dbReference type="Gene3D" id="3.30.420.40">
    <property type="match status" value="1"/>
</dbReference>
<dbReference type="InterPro" id="IPR022673">
    <property type="entry name" value="Hexokinase_C"/>
</dbReference>
<dbReference type="InterPro" id="IPR043129">
    <property type="entry name" value="ATPase_NBD"/>
</dbReference>
<keyword evidence="18" id="KW-1185">Reference proteome</keyword>
<evidence type="ECO:0000256" key="13">
    <source>
        <dbReference type="ARBA" id="ARBA00059457"/>
    </source>
</evidence>
<keyword evidence="7 14" id="KW-0067">ATP-binding</keyword>
<evidence type="ECO:0000256" key="11">
    <source>
        <dbReference type="ARBA" id="ARBA00048160"/>
    </source>
</evidence>
<comment type="pathway">
    <text evidence="2">Carbohydrate metabolism; hexose metabolism.</text>
</comment>
<dbReference type="GO" id="GO:0005829">
    <property type="term" value="C:cytosol"/>
    <property type="evidence" value="ECO:0007669"/>
    <property type="project" value="TreeGrafter"/>
</dbReference>
<organism evidence="17 18">
    <name type="scientific">Daphnia sinensis</name>
    <dbReference type="NCBI Taxonomy" id="1820382"/>
    <lineage>
        <taxon>Eukaryota</taxon>
        <taxon>Metazoa</taxon>
        <taxon>Ecdysozoa</taxon>
        <taxon>Arthropoda</taxon>
        <taxon>Crustacea</taxon>
        <taxon>Branchiopoda</taxon>
        <taxon>Diplostraca</taxon>
        <taxon>Cladocera</taxon>
        <taxon>Anomopoda</taxon>
        <taxon>Daphniidae</taxon>
        <taxon>Daphnia</taxon>
        <taxon>Daphnia similis group</taxon>
    </lineage>
</organism>
<dbReference type="Gene3D" id="3.40.367.20">
    <property type="match status" value="1"/>
</dbReference>
<dbReference type="GO" id="GO:0004340">
    <property type="term" value="F:glucokinase activity"/>
    <property type="evidence" value="ECO:0007669"/>
    <property type="project" value="TreeGrafter"/>
</dbReference>
<dbReference type="PRINTS" id="PR00475">
    <property type="entry name" value="HEXOKINASE"/>
</dbReference>
<evidence type="ECO:0000313" key="17">
    <source>
        <dbReference type="EMBL" id="KAI9559903.1"/>
    </source>
</evidence>
<evidence type="ECO:0000256" key="2">
    <source>
        <dbReference type="ARBA" id="ARBA00005028"/>
    </source>
</evidence>
<evidence type="ECO:0000256" key="5">
    <source>
        <dbReference type="ARBA" id="ARBA00022741"/>
    </source>
</evidence>
<dbReference type="GO" id="GO:0008865">
    <property type="term" value="F:fructokinase activity"/>
    <property type="evidence" value="ECO:0007669"/>
    <property type="project" value="TreeGrafter"/>
</dbReference>
<evidence type="ECO:0000256" key="8">
    <source>
        <dbReference type="ARBA" id="ARBA00023152"/>
    </source>
</evidence>